<keyword evidence="8" id="KW-0808">Transferase</keyword>
<dbReference type="GO" id="GO:0046872">
    <property type="term" value="F:metal ion binding"/>
    <property type="evidence" value="ECO:0007669"/>
    <property type="project" value="InterPro"/>
</dbReference>
<dbReference type="Gene3D" id="3.40.630.30">
    <property type="match status" value="1"/>
</dbReference>
<dbReference type="Gene3D" id="3.30.1490.20">
    <property type="entry name" value="ATP-grasp fold, A domain"/>
    <property type="match status" value="1"/>
</dbReference>
<comment type="similarity">
    <text evidence="4">In the N-terminal section; belongs to the acetate CoA ligase alpha subunit family.</text>
</comment>
<evidence type="ECO:0000256" key="3">
    <source>
        <dbReference type="ARBA" id="ARBA00022840"/>
    </source>
</evidence>
<evidence type="ECO:0000256" key="5">
    <source>
        <dbReference type="PROSITE-ProRule" id="PRU00409"/>
    </source>
</evidence>
<evidence type="ECO:0000256" key="2">
    <source>
        <dbReference type="ARBA" id="ARBA00022741"/>
    </source>
</evidence>
<evidence type="ECO:0000256" key="1">
    <source>
        <dbReference type="ARBA" id="ARBA00022598"/>
    </source>
</evidence>
<dbReference type="Gene3D" id="3.30.470.20">
    <property type="entry name" value="ATP-grasp fold, B domain"/>
    <property type="match status" value="1"/>
</dbReference>
<dbReference type="SUPFAM" id="SSF56059">
    <property type="entry name" value="Glutathione synthetase ATP-binding domain-like"/>
    <property type="match status" value="1"/>
</dbReference>
<keyword evidence="3 5" id="KW-0067">ATP-binding</keyword>
<evidence type="ECO:0000259" key="7">
    <source>
        <dbReference type="PROSITE" id="PS51186"/>
    </source>
</evidence>
<dbReference type="InterPro" id="IPR000182">
    <property type="entry name" value="GNAT_dom"/>
</dbReference>
<keyword evidence="1" id="KW-0436">Ligase</keyword>
<dbReference type="InterPro" id="IPR011761">
    <property type="entry name" value="ATP-grasp"/>
</dbReference>
<feature type="domain" description="ATP-grasp" evidence="6">
    <location>
        <begin position="203"/>
        <end position="239"/>
    </location>
</feature>
<evidence type="ECO:0000256" key="4">
    <source>
        <dbReference type="ARBA" id="ARBA00060888"/>
    </source>
</evidence>
<proteinExistence type="inferred from homology"/>
<dbReference type="FunFam" id="3.30.1490.20:FF:000020">
    <property type="entry name" value="Protein lysine acetyltransferase"/>
    <property type="match status" value="1"/>
</dbReference>
<comment type="caution">
    <text evidence="8">The sequence shown here is derived from an EMBL/GenBank/DDBJ whole genome shotgun (WGS) entry which is preliminary data.</text>
</comment>
<dbReference type="InterPro" id="IPR013815">
    <property type="entry name" value="ATP_grasp_subdomain_1"/>
</dbReference>
<dbReference type="InterPro" id="IPR043938">
    <property type="entry name" value="Ligase_CoA_dom"/>
</dbReference>
<keyword evidence="2 5" id="KW-0547">Nucleotide-binding</keyword>
<dbReference type="AlphaFoldDB" id="A0A855X8I5"/>
<dbReference type="InterPro" id="IPR016181">
    <property type="entry name" value="Acyl_CoA_acyltransferase"/>
</dbReference>
<dbReference type="InterPro" id="IPR016102">
    <property type="entry name" value="Succinyl-CoA_synth-like"/>
</dbReference>
<dbReference type="EMBL" id="PQAP01000029">
    <property type="protein sequence ID" value="PWB74541.1"/>
    <property type="molecule type" value="Genomic_DNA"/>
</dbReference>
<dbReference type="Pfam" id="PF19045">
    <property type="entry name" value="Ligase_CoA_2"/>
    <property type="match status" value="1"/>
</dbReference>
<dbReference type="Pfam" id="PF13549">
    <property type="entry name" value="ATP-grasp_5"/>
    <property type="match status" value="1"/>
</dbReference>
<gene>
    <name evidence="8" type="ORF">C3F09_03840</name>
</gene>
<dbReference type="PANTHER" id="PTHR43334">
    <property type="entry name" value="ACETATE--COA LIGASE [ADP-FORMING]"/>
    <property type="match status" value="1"/>
</dbReference>
<dbReference type="GO" id="GO:0005524">
    <property type="term" value="F:ATP binding"/>
    <property type="evidence" value="ECO:0007669"/>
    <property type="project" value="UniProtKB-UniRule"/>
</dbReference>
<name>A0A855X8I5_9BACT</name>
<dbReference type="Proteomes" id="UP000250918">
    <property type="component" value="Unassembled WGS sequence"/>
</dbReference>
<dbReference type="GO" id="GO:0016747">
    <property type="term" value="F:acyltransferase activity, transferring groups other than amino-acyl groups"/>
    <property type="evidence" value="ECO:0007669"/>
    <property type="project" value="InterPro"/>
</dbReference>
<sequence>RNKIPQGPRLGIVTNAGGPGVMATDALIEAYGTLATLSDPTMAKLNESLPESWSHGNPVDVLGDANSKRFEKATQIVLQDTNVDAVLVILTPQAMTNPTATAKVIGDLAQSSSKPILAAFLGGAAMREGNGILAERGVPTYRTPEQAIRAFMTLVAYARNLETLYETPKDIPVHFKIDREKLRALYLTDLLSDNPILSEDVSKALLEEYGIATTRPQSAYSADEAVAVARQIGYPVVLKILSPDITHKTDVGGVALNLEDDIMVRASFERIVAGARSKRPDAKIDGVTVQPMVRAADGVELILGIKQDPVFGTVMMVGMGGISAELFRDRSLGFPPLNERLARRMLESLRIWPLLNGYRGRPPVNVDKLIESMIRLSYLAADYPEIAELDINPLLVTPTDCVALDARIILSERKPDESSERYAHLALHPYPEEYVKEIRSKEGETILFRPIKPEDEPLWIDMLSRCSKETIYSRFRYFFQWASHEVATRYCYIDYDREIAIVAEIVRDGRRLLIGVGRLIADPDHESVEYAVLITDAWQKQELGSMLTDYCMEIARHWHLKRMVAQTTTDNRPMVSVFQKREFEIKIDADSTVLVSKELA</sequence>
<dbReference type="PROSITE" id="PS50975">
    <property type="entry name" value="ATP_GRASP"/>
    <property type="match status" value="1"/>
</dbReference>
<dbReference type="SUPFAM" id="SSF55729">
    <property type="entry name" value="Acyl-CoA N-acyltransferases (Nat)"/>
    <property type="match status" value="1"/>
</dbReference>
<reference evidence="8 9" key="1">
    <citation type="journal article" date="2018" name="ISME J.">
        <title>A methanotrophic archaeon couples anaerobic oxidation of methane to Fe(III) reduction.</title>
        <authorList>
            <person name="Cai C."/>
            <person name="Leu A.O."/>
            <person name="Xie G.J."/>
            <person name="Guo J."/>
            <person name="Feng Y."/>
            <person name="Zhao J.X."/>
            <person name="Tyson G.W."/>
            <person name="Yuan Z."/>
            <person name="Hu S."/>
        </authorList>
    </citation>
    <scope>NUCLEOTIDE SEQUENCE [LARGE SCALE GENOMIC DNA]</scope>
    <source>
        <strain evidence="8">FeB_12</strain>
    </source>
</reference>
<evidence type="ECO:0000259" key="6">
    <source>
        <dbReference type="PROSITE" id="PS50975"/>
    </source>
</evidence>
<feature type="non-terminal residue" evidence="8">
    <location>
        <position position="1"/>
    </location>
</feature>
<feature type="domain" description="N-acetyltransferase" evidence="7">
    <location>
        <begin position="446"/>
        <end position="600"/>
    </location>
</feature>
<dbReference type="Gene3D" id="3.40.50.261">
    <property type="entry name" value="Succinyl-CoA synthetase domains"/>
    <property type="match status" value="1"/>
</dbReference>
<dbReference type="InterPro" id="IPR051538">
    <property type="entry name" value="Acyl-CoA_Synth/Transferase"/>
</dbReference>
<evidence type="ECO:0000313" key="9">
    <source>
        <dbReference type="Proteomes" id="UP000250918"/>
    </source>
</evidence>
<organism evidence="8 9">
    <name type="scientific">candidate division GN15 bacterium</name>
    <dbReference type="NCBI Taxonomy" id="2072418"/>
    <lineage>
        <taxon>Bacteria</taxon>
        <taxon>candidate division GN15</taxon>
    </lineage>
</organism>
<evidence type="ECO:0000313" key="8">
    <source>
        <dbReference type="EMBL" id="PWB74541.1"/>
    </source>
</evidence>
<dbReference type="GO" id="GO:0043758">
    <property type="term" value="F:acetate-CoA ligase (ADP-forming) activity"/>
    <property type="evidence" value="ECO:0007669"/>
    <property type="project" value="InterPro"/>
</dbReference>
<dbReference type="PROSITE" id="PS51186">
    <property type="entry name" value="GNAT"/>
    <property type="match status" value="1"/>
</dbReference>
<protein>
    <submittedName>
        <fullName evidence="8">GNAT family N-acetyltransferase</fullName>
    </submittedName>
</protein>
<dbReference type="SUPFAM" id="SSF52210">
    <property type="entry name" value="Succinyl-CoA synthetase domains"/>
    <property type="match status" value="1"/>
</dbReference>
<dbReference type="Pfam" id="PF00583">
    <property type="entry name" value="Acetyltransf_1"/>
    <property type="match status" value="1"/>
</dbReference>
<accession>A0A855X8I5</accession>
<dbReference type="PANTHER" id="PTHR43334:SF1">
    <property type="entry name" value="3-HYDROXYPROPIONATE--COA LIGASE [ADP-FORMING]"/>
    <property type="match status" value="1"/>
</dbReference>